<gene>
    <name evidence="5" type="ORF">NS331_09640</name>
</gene>
<dbReference type="EMBL" id="LDSL01000057">
    <property type="protein sequence ID" value="KTT22526.1"/>
    <property type="molecule type" value="Genomic_DNA"/>
</dbReference>
<dbReference type="CDD" id="cd00130">
    <property type="entry name" value="PAS"/>
    <property type="match status" value="1"/>
</dbReference>
<dbReference type="SMART" id="SM00052">
    <property type="entry name" value="EAL"/>
    <property type="match status" value="1"/>
</dbReference>
<evidence type="ECO:0000259" key="3">
    <source>
        <dbReference type="PROSITE" id="PS50883"/>
    </source>
</evidence>
<evidence type="ECO:0000259" key="1">
    <source>
        <dbReference type="PROSITE" id="PS50112"/>
    </source>
</evidence>
<evidence type="ECO:0000259" key="4">
    <source>
        <dbReference type="PROSITE" id="PS50887"/>
    </source>
</evidence>
<dbReference type="InterPro" id="IPR000700">
    <property type="entry name" value="PAS-assoc_C"/>
</dbReference>
<feature type="domain" description="PAC" evidence="2">
    <location>
        <begin position="251"/>
        <end position="301"/>
    </location>
</feature>
<dbReference type="InterPro" id="IPR000160">
    <property type="entry name" value="GGDEF_dom"/>
</dbReference>
<proteinExistence type="predicted"/>
<dbReference type="SUPFAM" id="SSF141868">
    <property type="entry name" value="EAL domain-like"/>
    <property type="match status" value="1"/>
</dbReference>
<organism evidence="5 6">
    <name type="scientific">Pseudacidovorax intermedius</name>
    <dbReference type="NCBI Taxonomy" id="433924"/>
    <lineage>
        <taxon>Bacteria</taxon>
        <taxon>Pseudomonadati</taxon>
        <taxon>Pseudomonadota</taxon>
        <taxon>Betaproteobacteria</taxon>
        <taxon>Burkholderiales</taxon>
        <taxon>Comamonadaceae</taxon>
        <taxon>Pseudacidovorax</taxon>
    </lineage>
</organism>
<keyword evidence="6" id="KW-1185">Reference proteome</keyword>
<dbReference type="CDD" id="cd01948">
    <property type="entry name" value="EAL"/>
    <property type="match status" value="1"/>
</dbReference>
<dbReference type="Pfam" id="PF01590">
    <property type="entry name" value="GAF"/>
    <property type="match status" value="1"/>
</dbReference>
<dbReference type="InterPro" id="IPR003018">
    <property type="entry name" value="GAF"/>
</dbReference>
<name>A0A147GXZ8_9BURK</name>
<dbReference type="SUPFAM" id="SSF55785">
    <property type="entry name" value="PYP-like sensor domain (PAS domain)"/>
    <property type="match status" value="1"/>
</dbReference>
<dbReference type="NCBIfam" id="TIGR00254">
    <property type="entry name" value="GGDEF"/>
    <property type="match status" value="1"/>
</dbReference>
<dbReference type="SMART" id="SM00091">
    <property type="entry name" value="PAS"/>
    <property type="match status" value="1"/>
</dbReference>
<feature type="domain" description="EAL" evidence="3">
    <location>
        <begin position="469"/>
        <end position="721"/>
    </location>
</feature>
<dbReference type="SMART" id="SM00086">
    <property type="entry name" value="PAC"/>
    <property type="match status" value="1"/>
</dbReference>
<dbReference type="PROSITE" id="PS50887">
    <property type="entry name" value="GGDEF"/>
    <property type="match status" value="1"/>
</dbReference>
<dbReference type="Gene3D" id="3.20.20.450">
    <property type="entry name" value="EAL domain"/>
    <property type="match status" value="1"/>
</dbReference>
<dbReference type="SUPFAM" id="SSF55781">
    <property type="entry name" value="GAF domain-like"/>
    <property type="match status" value="1"/>
</dbReference>
<feature type="domain" description="GGDEF" evidence="4">
    <location>
        <begin position="329"/>
        <end position="460"/>
    </location>
</feature>
<dbReference type="NCBIfam" id="TIGR00229">
    <property type="entry name" value="sensory_box"/>
    <property type="match status" value="1"/>
</dbReference>
<accession>A0A147GXZ8</accession>
<dbReference type="InterPro" id="IPR043128">
    <property type="entry name" value="Rev_trsase/Diguanyl_cyclase"/>
</dbReference>
<dbReference type="InterPro" id="IPR035965">
    <property type="entry name" value="PAS-like_dom_sf"/>
</dbReference>
<dbReference type="PANTHER" id="PTHR44757:SF2">
    <property type="entry name" value="BIOFILM ARCHITECTURE MAINTENANCE PROTEIN MBAA"/>
    <property type="match status" value="1"/>
</dbReference>
<reference evidence="5 6" key="1">
    <citation type="journal article" date="2016" name="Front. Microbiol.">
        <title>Genomic Resource of Rice Seed Associated Bacteria.</title>
        <authorList>
            <person name="Midha S."/>
            <person name="Bansal K."/>
            <person name="Sharma S."/>
            <person name="Kumar N."/>
            <person name="Patil P.P."/>
            <person name="Chaudhry V."/>
            <person name="Patil P.B."/>
        </authorList>
    </citation>
    <scope>NUCLEOTIDE SEQUENCE [LARGE SCALE GENOMIC DNA]</scope>
    <source>
        <strain evidence="5 6">NS331</strain>
    </source>
</reference>
<dbReference type="InterPro" id="IPR001633">
    <property type="entry name" value="EAL_dom"/>
</dbReference>
<dbReference type="Pfam" id="PF13426">
    <property type="entry name" value="PAS_9"/>
    <property type="match status" value="1"/>
</dbReference>
<sequence length="721" mass="79102">MATSSSDPRSDETNRLRTLSAYELDTLAVERDLSQLVQLVARLLDAPMAMVSIVDQDRQRIQARCGDIRLRDDDRDVAFCSHALVEPELLVVPDTLKDARFWSNPYVLDEPFVRFYAGRPLVAFDGEVLGTLCVLDVRPRPGLTPAEQQSLFDIAGLVMSRMELRRLDRVRLADQARFESIATTAPDAIVCLDGQGRVSYWNAAAARVFGCSAAHVVGRPATGILDADSRAVYEERLARLQGGEPLDLAERTLEVTAQRADGSRFPAELSLSTWQDQGRPGVGMIVRDITERKKHEQRLTQLATTDTLTGLANRASWREHIQRALAEDARATVLLLDLDNFKEVNDGWGHSAGDAVLRDLAGRLQRVWPDARCIARLGGDEFVALFSGNAPDAARQQAASLLHELQAVPLFEALPDLGASIGIALAPEHGERPEELLGAADLTLYRAKAAGKGGIEVFTPDLRELAAAQRAFQQELRLAFERGEYELFYQPYVSLADLRVVGAEALLRWRHPTRGLLAPVAFIDVLSQKPSAALVGDWVMHTACRTAAQWQRLRPGFRIGVNLFPAQLKSGRLLAVAQQAVAQAGMPPECLELEIVENTLLGGDTSTFELLYDLRSAGFGLAFDDYGTGFASLSLLKRYPVNRLKIDRAFVRNASEDPADAAVVRTIQYLGDSFGMAVIAEGVETGEQLALLRSIGCPEAQGYLFGRPVSAEEFERLHLGG</sequence>
<protein>
    <submittedName>
        <fullName evidence="5">Diguanylate cyclase</fullName>
    </submittedName>
</protein>
<dbReference type="CDD" id="cd01949">
    <property type="entry name" value="GGDEF"/>
    <property type="match status" value="1"/>
</dbReference>
<dbReference type="SMART" id="SM00065">
    <property type="entry name" value="GAF"/>
    <property type="match status" value="1"/>
</dbReference>
<dbReference type="Gene3D" id="3.30.70.270">
    <property type="match status" value="1"/>
</dbReference>
<dbReference type="InterPro" id="IPR029787">
    <property type="entry name" value="Nucleotide_cyclase"/>
</dbReference>
<dbReference type="InterPro" id="IPR001610">
    <property type="entry name" value="PAC"/>
</dbReference>
<dbReference type="PROSITE" id="PS50113">
    <property type="entry name" value="PAC"/>
    <property type="match status" value="1"/>
</dbReference>
<dbReference type="InterPro" id="IPR035919">
    <property type="entry name" value="EAL_sf"/>
</dbReference>
<feature type="domain" description="PAS" evidence="1">
    <location>
        <begin position="174"/>
        <end position="244"/>
    </location>
</feature>
<dbReference type="InterPro" id="IPR000014">
    <property type="entry name" value="PAS"/>
</dbReference>
<evidence type="ECO:0000259" key="2">
    <source>
        <dbReference type="PROSITE" id="PS50113"/>
    </source>
</evidence>
<evidence type="ECO:0000313" key="6">
    <source>
        <dbReference type="Proteomes" id="UP000072741"/>
    </source>
</evidence>
<dbReference type="RefSeq" id="WP_193758071.1">
    <property type="nucleotide sequence ID" value="NZ_LDSL01000057.1"/>
</dbReference>
<dbReference type="PANTHER" id="PTHR44757">
    <property type="entry name" value="DIGUANYLATE CYCLASE DGCP"/>
    <property type="match status" value="1"/>
</dbReference>
<dbReference type="InterPro" id="IPR052155">
    <property type="entry name" value="Biofilm_reg_signaling"/>
</dbReference>
<dbReference type="Pfam" id="PF00563">
    <property type="entry name" value="EAL"/>
    <property type="match status" value="1"/>
</dbReference>
<dbReference type="AlphaFoldDB" id="A0A147GXZ8"/>
<dbReference type="PROSITE" id="PS50112">
    <property type="entry name" value="PAS"/>
    <property type="match status" value="1"/>
</dbReference>
<dbReference type="SMART" id="SM00267">
    <property type="entry name" value="GGDEF"/>
    <property type="match status" value="1"/>
</dbReference>
<dbReference type="SUPFAM" id="SSF55073">
    <property type="entry name" value="Nucleotide cyclase"/>
    <property type="match status" value="1"/>
</dbReference>
<dbReference type="PATRIC" id="fig|433924.3.peg.3914"/>
<comment type="caution">
    <text evidence="5">The sequence shown here is derived from an EMBL/GenBank/DDBJ whole genome shotgun (WGS) entry which is preliminary data.</text>
</comment>
<dbReference type="Pfam" id="PF00990">
    <property type="entry name" value="GGDEF"/>
    <property type="match status" value="1"/>
</dbReference>
<dbReference type="PROSITE" id="PS50883">
    <property type="entry name" value="EAL"/>
    <property type="match status" value="1"/>
</dbReference>
<evidence type="ECO:0000313" key="5">
    <source>
        <dbReference type="EMBL" id="KTT22526.1"/>
    </source>
</evidence>
<dbReference type="InterPro" id="IPR029016">
    <property type="entry name" value="GAF-like_dom_sf"/>
</dbReference>
<dbReference type="Proteomes" id="UP000072741">
    <property type="component" value="Unassembled WGS sequence"/>
</dbReference>
<dbReference type="Gene3D" id="3.30.450.20">
    <property type="entry name" value="PAS domain"/>
    <property type="match status" value="1"/>
</dbReference>
<dbReference type="Gene3D" id="3.30.450.40">
    <property type="match status" value="1"/>
</dbReference>